<reference evidence="9" key="1">
    <citation type="journal article" date="2020" name="Microb. Genom.">
        <title>Genetic diversity of clinical and environmental Mucorales isolates obtained from an investigation of mucormycosis cases among solid organ transplant recipients.</title>
        <authorList>
            <person name="Nguyen M.H."/>
            <person name="Kaul D."/>
            <person name="Muto C."/>
            <person name="Cheng S.J."/>
            <person name="Richter R.A."/>
            <person name="Bruno V.M."/>
            <person name="Liu G."/>
            <person name="Beyhan S."/>
            <person name="Sundermann A.J."/>
            <person name="Mounaud S."/>
            <person name="Pasculle A.W."/>
            <person name="Nierman W.C."/>
            <person name="Driscoll E."/>
            <person name="Cumbie R."/>
            <person name="Clancy C.J."/>
            <person name="Dupont C.L."/>
        </authorList>
    </citation>
    <scope>NUCLEOTIDE SEQUENCE</scope>
    <source>
        <strain evidence="9">GL11</strain>
    </source>
</reference>
<keyword evidence="4" id="KW-0805">Transcription regulation</keyword>
<dbReference type="EMBL" id="JAANQT010002161">
    <property type="protein sequence ID" value="KAG1303023.1"/>
    <property type="molecule type" value="Genomic_DNA"/>
</dbReference>
<dbReference type="GO" id="GO:0008270">
    <property type="term" value="F:zinc ion binding"/>
    <property type="evidence" value="ECO:0007669"/>
    <property type="project" value="UniProtKB-KW"/>
</dbReference>
<dbReference type="Pfam" id="PF00320">
    <property type="entry name" value="GATA"/>
    <property type="match status" value="1"/>
</dbReference>
<gene>
    <name evidence="9" type="ORF">G6F64_010432</name>
</gene>
<dbReference type="PANTHER" id="PTHR47172:SF24">
    <property type="entry name" value="GATA ZINC FINGER DOMAIN-CONTAINING PROTEIN 14-RELATED"/>
    <property type="match status" value="1"/>
</dbReference>
<feature type="compositionally biased region" description="Low complexity" evidence="7">
    <location>
        <begin position="203"/>
        <end position="221"/>
    </location>
</feature>
<keyword evidence="10" id="KW-1185">Reference proteome</keyword>
<keyword evidence="2 6" id="KW-0863">Zinc-finger</keyword>
<name>A0A9P6X1N3_RHIOR</name>
<dbReference type="SUPFAM" id="SSF57716">
    <property type="entry name" value="Glucocorticoid receptor-like (DNA-binding domain)"/>
    <property type="match status" value="1"/>
</dbReference>
<organism evidence="9 10">
    <name type="scientific">Rhizopus oryzae</name>
    <name type="common">Mucormycosis agent</name>
    <name type="synonym">Rhizopus arrhizus var. delemar</name>
    <dbReference type="NCBI Taxonomy" id="64495"/>
    <lineage>
        <taxon>Eukaryota</taxon>
        <taxon>Fungi</taxon>
        <taxon>Fungi incertae sedis</taxon>
        <taxon>Mucoromycota</taxon>
        <taxon>Mucoromycotina</taxon>
        <taxon>Mucoromycetes</taxon>
        <taxon>Mucorales</taxon>
        <taxon>Mucorineae</taxon>
        <taxon>Rhizopodaceae</taxon>
        <taxon>Rhizopus</taxon>
    </lineage>
</organism>
<dbReference type="Gene3D" id="3.30.50.10">
    <property type="entry name" value="Erythroid Transcription Factor GATA-1, subunit A"/>
    <property type="match status" value="1"/>
</dbReference>
<dbReference type="PROSITE" id="PS00344">
    <property type="entry name" value="GATA_ZN_FINGER_1"/>
    <property type="match status" value="1"/>
</dbReference>
<sequence length="238" mass="27095">MYVATDDLVLAFFHQQEKGSTCGVNSMDDIQHNLLQSFKNYCLNNKTAPQRILQVINNQTKSVILSWPDHYPHEILDDRPAVSPGVVSCFRCVQQPSRITQDNVYLQSLYIDYGHISFIITLIVKKRPVAVDGYKIPNNKTNRYSIKHSNQEEDHQYKCQSCGTQSSPEWRRGPSGHKTLCNACGLRYSRSMARQEKMAQQRLPNSPQPSSSSSTSSTSSLSNSFLELPQFFCKYSPY</sequence>
<evidence type="ECO:0000256" key="1">
    <source>
        <dbReference type="ARBA" id="ARBA00022723"/>
    </source>
</evidence>
<dbReference type="Proteomes" id="UP000716291">
    <property type="component" value="Unassembled WGS sequence"/>
</dbReference>
<dbReference type="GO" id="GO:0006355">
    <property type="term" value="P:regulation of DNA-templated transcription"/>
    <property type="evidence" value="ECO:0007669"/>
    <property type="project" value="InterPro"/>
</dbReference>
<accession>A0A9P6X1N3</accession>
<evidence type="ECO:0000313" key="9">
    <source>
        <dbReference type="EMBL" id="KAG1303023.1"/>
    </source>
</evidence>
<keyword evidence="3" id="KW-0862">Zinc</keyword>
<dbReference type="OrthoDB" id="2162994at2759"/>
<evidence type="ECO:0000256" key="2">
    <source>
        <dbReference type="ARBA" id="ARBA00022771"/>
    </source>
</evidence>
<dbReference type="GO" id="GO:0043565">
    <property type="term" value="F:sequence-specific DNA binding"/>
    <property type="evidence" value="ECO:0007669"/>
    <property type="project" value="InterPro"/>
</dbReference>
<evidence type="ECO:0000256" key="5">
    <source>
        <dbReference type="ARBA" id="ARBA00023163"/>
    </source>
</evidence>
<dbReference type="PROSITE" id="PS50114">
    <property type="entry name" value="GATA_ZN_FINGER_2"/>
    <property type="match status" value="1"/>
</dbReference>
<dbReference type="InterPro" id="IPR000679">
    <property type="entry name" value="Znf_GATA"/>
</dbReference>
<dbReference type="AlphaFoldDB" id="A0A9P6X1N3"/>
<protein>
    <recommendedName>
        <fullName evidence="8">GATA-type domain-containing protein</fullName>
    </recommendedName>
</protein>
<feature type="region of interest" description="Disordered" evidence="7">
    <location>
        <begin position="195"/>
        <end position="221"/>
    </location>
</feature>
<evidence type="ECO:0000256" key="6">
    <source>
        <dbReference type="PROSITE-ProRule" id="PRU00094"/>
    </source>
</evidence>
<dbReference type="SMART" id="SM00401">
    <property type="entry name" value="ZnF_GATA"/>
    <property type="match status" value="1"/>
</dbReference>
<keyword evidence="1" id="KW-0479">Metal-binding</keyword>
<evidence type="ECO:0000256" key="7">
    <source>
        <dbReference type="SAM" id="MobiDB-lite"/>
    </source>
</evidence>
<keyword evidence="5" id="KW-0804">Transcription</keyword>
<dbReference type="CDD" id="cd00202">
    <property type="entry name" value="ZnF_GATA"/>
    <property type="match status" value="1"/>
</dbReference>
<dbReference type="PANTHER" id="PTHR47172">
    <property type="entry name" value="OS01G0976800 PROTEIN"/>
    <property type="match status" value="1"/>
</dbReference>
<evidence type="ECO:0000256" key="3">
    <source>
        <dbReference type="ARBA" id="ARBA00022833"/>
    </source>
</evidence>
<feature type="domain" description="GATA-type" evidence="8">
    <location>
        <begin position="153"/>
        <end position="188"/>
    </location>
</feature>
<evidence type="ECO:0000313" key="10">
    <source>
        <dbReference type="Proteomes" id="UP000716291"/>
    </source>
</evidence>
<dbReference type="InterPro" id="IPR013088">
    <property type="entry name" value="Znf_NHR/GATA"/>
</dbReference>
<proteinExistence type="predicted"/>
<comment type="caution">
    <text evidence="9">The sequence shown here is derived from an EMBL/GenBank/DDBJ whole genome shotgun (WGS) entry which is preliminary data.</text>
</comment>
<evidence type="ECO:0000256" key="4">
    <source>
        <dbReference type="ARBA" id="ARBA00023015"/>
    </source>
</evidence>
<evidence type="ECO:0000259" key="8">
    <source>
        <dbReference type="PROSITE" id="PS50114"/>
    </source>
</evidence>